<proteinExistence type="predicted"/>
<dbReference type="AlphaFoldDB" id="A0A6A6SA90"/>
<gene>
    <name evidence="2" type="ORF">P280DRAFT_213856</name>
</gene>
<protein>
    <submittedName>
        <fullName evidence="2">Uncharacterized protein</fullName>
    </submittedName>
</protein>
<keyword evidence="3" id="KW-1185">Reference proteome</keyword>
<accession>A0A6A6SA90</accession>
<organism evidence="2 3">
    <name type="scientific">Massarina eburnea CBS 473.64</name>
    <dbReference type="NCBI Taxonomy" id="1395130"/>
    <lineage>
        <taxon>Eukaryota</taxon>
        <taxon>Fungi</taxon>
        <taxon>Dikarya</taxon>
        <taxon>Ascomycota</taxon>
        <taxon>Pezizomycotina</taxon>
        <taxon>Dothideomycetes</taxon>
        <taxon>Pleosporomycetidae</taxon>
        <taxon>Pleosporales</taxon>
        <taxon>Massarineae</taxon>
        <taxon>Massarinaceae</taxon>
        <taxon>Massarina</taxon>
    </lineage>
</organism>
<dbReference type="Proteomes" id="UP000799753">
    <property type="component" value="Unassembled WGS sequence"/>
</dbReference>
<name>A0A6A6SA90_9PLEO</name>
<feature type="region of interest" description="Disordered" evidence="1">
    <location>
        <begin position="1"/>
        <end position="21"/>
    </location>
</feature>
<reference evidence="2" key="1">
    <citation type="journal article" date="2020" name="Stud. Mycol.">
        <title>101 Dothideomycetes genomes: a test case for predicting lifestyles and emergence of pathogens.</title>
        <authorList>
            <person name="Haridas S."/>
            <person name="Albert R."/>
            <person name="Binder M."/>
            <person name="Bloem J."/>
            <person name="Labutti K."/>
            <person name="Salamov A."/>
            <person name="Andreopoulos B."/>
            <person name="Baker S."/>
            <person name="Barry K."/>
            <person name="Bills G."/>
            <person name="Bluhm B."/>
            <person name="Cannon C."/>
            <person name="Castanera R."/>
            <person name="Culley D."/>
            <person name="Daum C."/>
            <person name="Ezra D."/>
            <person name="Gonzalez J."/>
            <person name="Henrissat B."/>
            <person name="Kuo A."/>
            <person name="Liang C."/>
            <person name="Lipzen A."/>
            <person name="Lutzoni F."/>
            <person name="Magnuson J."/>
            <person name="Mondo S."/>
            <person name="Nolan M."/>
            <person name="Ohm R."/>
            <person name="Pangilinan J."/>
            <person name="Park H.-J."/>
            <person name="Ramirez L."/>
            <person name="Alfaro M."/>
            <person name="Sun H."/>
            <person name="Tritt A."/>
            <person name="Yoshinaga Y."/>
            <person name="Zwiers L.-H."/>
            <person name="Turgeon B."/>
            <person name="Goodwin S."/>
            <person name="Spatafora J."/>
            <person name="Crous P."/>
            <person name="Grigoriev I."/>
        </authorList>
    </citation>
    <scope>NUCLEOTIDE SEQUENCE</scope>
    <source>
        <strain evidence="2">CBS 473.64</strain>
    </source>
</reference>
<dbReference type="EMBL" id="MU006779">
    <property type="protein sequence ID" value="KAF2643643.1"/>
    <property type="molecule type" value="Genomic_DNA"/>
</dbReference>
<evidence type="ECO:0000313" key="3">
    <source>
        <dbReference type="Proteomes" id="UP000799753"/>
    </source>
</evidence>
<sequence>MSGDQNEAIGSRRSRRRTGLIADSGTSIPRFLDSACALGSCKVTSDGAQAKGRGMREEGRAQLLPATLPGGNNNNSMVKIDRCRRDKKQETRWCISSACRRPGPAVSLAKNVKPRLIRAGAMLEMWVLWLEVFFRMHQRWPASTLELLCLAIICPGPSSSSTVNVCETRPTSIETNTTGMGNCESLYSRRSRL</sequence>
<evidence type="ECO:0000313" key="2">
    <source>
        <dbReference type="EMBL" id="KAF2643643.1"/>
    </source>
</evidence>
<evidence type="ECO:0000256" key="1">
    <source>
        <dbReference type="SAM" id="MobiDB-lite"/>
    </source>
</evidence>